<protein>
    <submittedName>
        <fullName evidence="1">Thymidylate synthase</fullName>
    </submittedName>
</protein>
<dbReference type="SUPFAM" id="SSF55831">
    <property type="entry name" value="Thymidylate synthase/dCMP hydroxymethylase"/>
    <property type="match status" value="1"/>
</dbReference>
<reference evidence="1" key="1">
    <citation type="submission" date="2020-10" db="EMBL/GenBank/DDBJ databases">
        <authorList>
            <person name="Gilroy R."/>
        </authorList>
    </citation>
    <scope>NUCLEOTIDE SEQUENCE</scope>
    <source>
        <strain evidence="1">CHK154-7741</strain>
    </source>
</reference>
<reference evidence="1" key="2">
    <citation type="journal article" date="2021" name="PeerJ">
        <title>Extensive microbial diversity within the chicken gut microbiome revealed by metagenomics and culture.</title>
        <authorList>
            <person name="Gilroy R."/>
            <person name="Ravi A."/>
            <person name="Getino M."/>
            <person name="Pursley I."/>
            <person name="Horton D.L."/>
            <person name="Alikhan N.F."/>
            <person name="Baker D."/>
            <person name="Gharbi K."/>
            <person name="Hall N."/>
            <person name="Watson M."/>
            <person name="Adriaenssens E.M."/>
            <person name="Foster-Nyarko E."/>
            <person name="Jarju S."/>
            <person name="Secka A."/>
            <person name="Antonio M."/>
            <person name="Oren A."/>
            <person name="Chaudhuri R.R."/>
            <person name="La Ragione R."/>
            <person name="Hildebrand F."/>
            <person name="Pallen M.J."/>
        </authorList>
    </citation>
    <scope>NUCLEOTIDE SEQUENCE</scope>
    <source>
        <strain evidence="1">CHK154-7741</strain>
    </source>
</reference>
<gene>
    <name evidence="1" type="ORF">IAD26_08035</name>
</gene>
<proteinExistence type="predicted"/>
<name>A0A9D1N1K1_9CLOT</name>
<organism evidence="1 2">
    <name type="scientific">Candidatus Limenecus avicola</name>
    <dbReference type="NCBI Taxonomy" id="2840847"/>
    <lineage>
        <taxon>Bacteria</taxon>
        <taxon>Bacillati</taxon>
        <taxon>Bacillota</taxon>
        <taxon>Clostridia</taxon>
        <taxon>Eubacteriales</taxon>
        <taxon>Clostridiaceae</taxon>
        <taxon>Clostridiaceae incertae sedis</taxon>
        <taxon>Candidatus Limenecus</taxon>
    </lineage>
</organism>
<evidence type="ECO:0000313" key="2">
    <source>
        <dbReference type="Proteomes" id="UP000886748"/>
    </source>
</evidence>
<comment type="caution">
    <text evidence="1">The sequence shown here is derived from an EMBL/GenBank/DDBJ whole genome shotgun (WGS) entry which is preliminary data.</text>
</comment>
<dbReference type="EMBL" id="DVOD01000059">
    <property type="protein sequence ID" value="HIU93064.1"/>
    <property type="molecule type" value="Genomic_DNA"/>
</dbReference>
<accession>A0A9D1N1K1</accession>
<dbReference type="InterPro" id="IPR036926">
    <property type="entry name" value="Thymidate_synth/dCMP_Mease_sf"/>
</dbReference>
<dbReference type="AlphaFoldDB" id="A0A9D1N1K1"/>
<sequence>MIHTIEEKDLPTAWAKAFIKCYNAPRGNILPMIVKFDATADEFWDKDIIKILNLNLKRTKNFPIETVRNTIFPEYLWQTSNNDRETLYARYLKIWPKLKKTQQNRLGSYFKRLIAFGDVKNQKNQLEEIIKTWNQGTHRKSALQATIFNPYEDISKAPRRGFPCLQQVVFVPEGSNGQEGLTIVGFYASQDCFSKAFGNYWGLYSLGKFVAEAMGIPFKSVCCIASNYVLGSTKKNLKELYNAIVNIMKE</sequence>
<dbReference type="Proteomes" id="UP000886748">
    <property type="component" value="Unassembled WGS sequence"/>
</dbReference>
<dbReference type="Gene3D" id="3.30.572.10">
    <property type="entry name" value="Thymidylate synthase/dCMP hydroxymethylase domain"/>
    <property type="match status" value="1"/>
</dbReference>
<evidence type="ECO:0000313" key="1">
    <source>
        <dbReference type="EMBL" id="HIU93064.1"/>
    </source>
</evidence>